<dbReference type="Gene3D" id="2.130.10.10">
    <property type="entry name" value="YVTN repeat-like/Quinoprotein amine dehydrogenase"/>
    <property type="match status" value="3"/>
</dbReference>
<evidence type="ECO:0000256" key="2">
    <source>
        <dbReference type="ARBA" id="ARBA00022737"/>
    </source>
</evidence>
<feature type="repeat" description="WD" evidence="3">
    <location>
        <begin position="102"/>
        <end position="134"/>
    </location>
</feature>
<dbReference type="EMBL" id="CP151508">
    <property type="protein sequence ID" value="WZN63870.1"/>
    <property type="molecule type" value="Genomic_DNA"/>
</dbReference>
<sequence>MERAPQGSSQGVSEAGESVGPALEPSPSLSAWISDASGPGYASNFFVDDAGKRREGDDGGSPPEVGPNTTPAGPAGEVPDDATKQDADLDPYLIPKACEAALEGHAKAVSSLAVDRSGSRVLTGANDGQVHIYDFAGMKKDMRAFRKVSPTDGGHHVSALSWSPSGDCFLAVTTSAQASVFDRDGRSLGQTVRGDMYLMDVRKTKGHTAGLTCGQWHPTDRDACVTSSEDGTLRVWDVESLVQKTVIKPSLGKPGRVSATSCAFNDTGSLVAGGMMDGTIQLWSAAGKAAAKTGKPGAKLPAWKLKVQEKQRWSYNSRPGQTARGAHGEGSEITGLCFSGDGHTLFSRGADETFKVWDLRKFGKPVKSFEGLPCNYASTGCAMSPDQQLVLTGVSSDQAGNGGALLFFDTSSLDLVRTIPFSRSVTAAEWHPKLNQLFVGMGDKSFGEAKILYDPELSERGALVCASRAVPRRDALGLNAKPVIYAPNALPMFQENWSKKRERDLKDPKRTKRPDPGSHLAGRGRDGKVGASQKSILTQHLLETKGQLRGLGDPREALEKYADGKSGIILNAYQKTQPKPIFQEDSEEEEEEGGQEGGPERSARKVDPATGMYV</sequence>
<feature type="repeat" description="WD" evidence="3">
    <location>
        <begin position="204"/>
        <end position="240"/>
    </location>
</feature>
<dbReference type="GO" id="GO:0005634">
    <property type="term" value="C:nucleus"/>
    <property type="evidence" value="ECO:0007669"/>
    <property type="project" value="TreeGrafter"/>
</dbReference>
<feature type="region of interest" description="Disordered" evidence="4">
    <location>
        <begin position="1"/>
        <end position="87"/>
    </location>
</feature>
<protein>
    <submittedName>
        <fullName evidence="5">WD40 repeat domain-containing protein</fullName>
    </submittedName>
</protein>
<dbReference type="PROSITE" id="PS50294">
    <property type="entry name" value="WD_REPEATS_REGION"/>
    <property type="match status" value="3"/>
</dbReference>
<dbReference type="PROSITE" id="PS00678">
    <property type="entry name" value="WD_REPEATS_1"/>
    <property type="match status" value="1"/>
</dbReference>
<accession>A0AAX4PD27</accession>
<organism evidence="5 6">
    <name type="scientific">Chloropicon roscoffensis</name>
    <dbReference type="NCBI Taxonomy" id="1461544"/>
    <lineage>
        <taxon>Eukaryota</taxon>
        <taxon>Viridiplantae</taxon>
        <taxon>Chlorophyta</taxon>
        <taxon>Chloropicophyceae</taxon>
        <taxon>Chloropicales</taxon>
        <taxon>Chloropicaceae</taxon>
        <taxon>Chloropicon</taxon>
    </lineage>
</organism>
<keyword evidence="1 3" id="KW-0853">WD repeat</keyword>
<dbReference type="InterPro" id="IPR051858">
    <property type="entry name" value="WD_repeat_GAD-1"/>
</dbReference>
<feature type="compositionally biased region" description="Polar residues" evidence="4">
    <location>
        <begin position="1"/>
        <end position="12"/>
    </location>
</feature>
<dbReference type="GO" id="GO:0035861">
    <property type="term" value="C:site of double-strand break"/>
    <property type="evidence" value="ECO:0007669"/>
    <property type="project" value="TreeGrafter"/>
</dbReference>
<dbReference type="SUPFAM" id="SSF50978">
    <property type="entry name" value="WD40 repeat-like"/>
    <property type="match status" value="1"/>
</dbReference>
<feature type="compositionally biased region" description="Basic and acidic residues" evidence="4">
    <location>
        <begin position="497"/>
        <end position="516"/>
    </location>
</feature>
<feature type="compositionally biased region" description="Basic and acidic residues" evidence="4">
    <location>
        <begin position="598"/>
        <end position="607"/>
    </location>
</feature>
<feature type="region of interest" description="Disordered" evidence="4">
    <location>
        <begin position="572"/>
        <end position="614"/>
    </location>
</feature>
<keyword evidence="2" id="KW-0677">Repeat</keyword>
<dbReference type="Pfam" id="PF00400">
    <property type="entry name" value="WD40"/>
    <property type="match status" value="4"/>
</dbReference>
<dbReference type="InterPro" id="IPR020472">
    <property type="entry name" value="WD40_PAC1"/>
</dbReference>
<dbReference type="CDD" id="cd00200">
    <property type="entry name" value="WD40"/>
    <property type="match status" value="1"/>
</dbReference>
<feature type="region of interest" description="Disordered" evidence="4">
    <location>
        <begin position="496"/>
        <end position="531"/>
    </location>
</feature>
<evidence type="ECO:0000256" key="1">
    <source>
        <dbReference type="ARBA" id="ARBA00022574"/>
    </source>
</evidence>
<evidence type="ECO:0000313" key="6">
    <source>
        <dbReference type="Proteomes" id="UP001472866"/>
    </source>
</evidence>
<reference evidence="5 6" key="1">
    <citation type="submission" date="2024-03" db="EMBL/GenBank/DDBJ databases">
        <title>Complete genome sequence of the green alga Chloropicon roscoffensis RCC1871.</title>
        <authorList>
            <person name="Lemieux C."/>
            <person name="Pombert J.-F."/>
            <person name="Otis C."/>
            <person name="Turmel M."/>
        </authorList>
    </citation>
    <scope>NUCLEOTIDE SEQUENCE [LARGE SCALE GENOMIC DNA]</scope>
    <source>
        <strain evidence="5 6">RCC1871</strain>
    </source>
</reference>
<gene>
    <name evidence="5" type="ORF">HKI87_08g54230</name>
</gene>
<dbReference type="PROSITE" id="PS50082">
    <property type="entry name" value="WD_REPEATS_2"/>
    <property type="match status" value="3"/>
</dbReference>
<dbReference type="InterPro" id="IPR001680">
    <property type="entry name" value="WD40_rpt"/>
</dbReference>
<dbReference type="PANTHER" id="PTHR16017:SF0">
    <property type="entry name" value="WD REPEAT-CONTAINING PROTEIN 70"/>
    <property type="match status" value="1"/>
</dbReference>
<keyword evidence="6" id="KW-1185">Reference proteome</keyword>
<evidence type="ECO:0000256" key="3">
    <source>
        <dbReference type="PROSITE-ProRule" id="PRU00221"/>
    </source>
</evidence>
<name>A0AAX4PD27_9CHLO</name>
<feature type="repeat" description="WD" evidence="3">
    <location>
        <begin position="326"/>
        <end position="360"/>
    </location>
</feature>
<dbReference type="InterPro" id="IPR019775">
    <property type="entry name" value="WD40_repeat_CS"/>
</dbReference>
<dbReference type="PRINTS" id="PR00320">
    <property type="entry name" value="GPROTEINBRPT"/>
</dbReference>
<proteinExistence type="predicted"/>
<dbReference type="Proteomes" id="UP001472866">
    <property type="component" value="Chromosome 08"/>
</dbReference>
<dbReference type="InterPro" id="IPR015943">
    <property type="entry name" value="WD40/YVTN_repeat-like_dom_sf"/>
</dbReference>
<dbReference type="PANTHER" id="PTHR16017">
    <property type="entry name" value="GASTRULATION DEFECTIVE PROTEIN 1-RELATED"/>
    <property type="match status" value="1"/>
</dbReference>
<dbReference type="SMART" id="SM00320">
    <property type="entry name" value="WD40"/>
    <property type="match status" value="6"/>
</dbReference>
<dbReference type="InterPro" id="IPR036322">
    <property type="entry name" value="WD40_repeat_dom_sf"/>
</dbReference>
<evidence type="ECO:0000313" key="5">
    <source>
        <dbReference type="EMBL" id="WZN63870.1"/>
    </source>
</evidence>
<dbReference type="AlphaFoldDB" id="A0AAX4PD27"/>
<evidence type="ECO:0000256" key="4">
    <source>
        <dbReference type="SAM" id="MobiDB-lite"/>
    </source>
</evidence>
<feature type="compositionally biased region" description="Acidic residues" evidence="4">
    <location>
        <begin position="584"/>
        <end position="594"/>
    </location>
</feature>